<comment type="similarity">
    <text evidence="2">Belongs to the TRAFAC class TrmE-Era-EngA-EngB-Septin-like GTPase superfamily. EngB GTPase family.</text>
</comment>
<proteinExistence type="inferred from homology"/>
<evidence type="ECO:0000256" key="1">
    <source>
        <dbReference type="ARBA" id="ARBA00001946"/>
    </source>
</evidence>
<evidence type="ECO:0000259" key="10">
    <source>
        <dbReference type="PROSITE" id="PS51706"/>
    </source>
</evidence>
<dbReference type="PROSITE" id="PS51706">
    <property type="entry name" value="G_ENGB"/>
    <property type="match status" value="1"/>
</dbReference>
<dbReference type="InterPro" id="IPR027417">
    <property type="entry name" value="P-loop_NTPase"/>
</dbReference>
<dbReference type="NCBIfam" id="TIGR03598">
    <property type="entry name" value="GTPase_YsxC"/>
    <property type="match status" value="1"/>
</dbReference>
<evidence type="ECO:0000256" key="5">
    <source>
        <dbReference type="ARBA" id="ARBA00022741"/>
    </source>
</evidence>
<evidence type="ECO:0000256" key="9">
    <source>
        <dbReference type="ARBA" id="ARBA00023306"/>
    </source>
</evidence>
<dbReference type="CDD" id="cd01876">
    <property type="entry name" value="YihA_EngB"/>
    <property type="match status" value="1"/>
</dbReference>
<sequence>MFFIRPTSLELESLDTCSKAPKNAKRIIYQIQPCAGKMSPRFDAASFLTSAANLNQCPADEGAEVAFCGRSNAGKSSAINALSRQKSLARTSKTPGRTQLINFFSLDDAFRLVDLPGHGYARVPMAVKDHWHKHLDEYLRNRWCLRGIVLLVDIRHPIKEFDKMIIN</sequence>
<evidence type="ECO:0000313" key="11">
    <source>
        <dbReference type="EMBL" id="SVC86232.1"/>
    </source>
</evidence>
<protein>
    <recommendedName>
        <fullName evidence="10">EngB-type G domain-containing protein</fullName>
    </recommendedName>
</protein>
<comment type="cofactor">
    <cofactor evidence="1">
        <name>Mg(2+)</name>
        <dbReference type="ChEBI" id="CHEBI:18420"/>
    </cofactor>
</comment>
<dbReference type="InterPro" id="IPR006073">
    <property type="entry name" value="GTP-bd"/>
</dbReference>
<dbReference type="GO" id="GO:0046872">
    <property type="term" value="F:metal ion binding"/>
    <property type="evidence" value="ECO:0007669"/>
    <property type="project" value="UniProtKB-KW"/>
</dbReference>
<evidence type="ECO:0000256" key="3">
    <source>
        <dbReference type="ARBA" id="ARBA00022618"/>
    </source>
</evidence>
<reference evidence="11" key="1">
    <citation type="submission" date="2018-05" db="EMBL/GenBank/DDBJ databases">
        <authorList>
            <person name="Lanie J.A."/>
            <person name="Ng W.-L."/>
            <person name="Kazmierczak K.M."/>
            <person name="Andrzejewski T.M."/>
            <person name="Davidsen T.M."/>
            <person name="Wayne K.J."/>
            <person name="Tettelin H."/>
            <person name="Glass J.I."/>
            <person name="Rusch D."/>
            <person name="Podicherti R."/>
            <person name="Tsui H.-C.T."/>
            <person name="Winkler M.E."/>
        </authorList>
    </citation>
    <scope>NUCLEOTIDE SEQUENCE</scope>
</reference>
<keyword evidence="5" id="KW-0547">Nucleotide-binding</keyword>
<evidence type="ECO:0000256" key="7">
    <source>
        <dbReference type="ARBA" id="ARBA00023134"/>
    </source>
</evidence>
<dbReference type="PANTHER" id="PTHR11649:SF13">
    <property type="entry name" value="ENGB-TYPE G DOMAIN-CONTAINING PROTEIN"/>
    <property type="match status" value="1"/>
</dbReference>
<dbReference type="InterPro" id="IPR030393">
    <property type="entry name" value="G_ENGB_dom"/>
</dbReference>
<evidence type="ECO:0000256" key="6">
    <source>
        <dbReference type="ARBA" id="ARBA00022842"/>
    </source>
</evidence>
<dbReference type="Gene3D" id="3.40.50.300">
    <property type="entry name" value="P-loop containing nucleotide triphosphate hydrolases"/>
    <property type="match status" value="1"/>
</dbReference>
<keyword evidence="6" id="KW-0460">Magnesium</keyword>
<keyword evidence="8" id="KW-0717">Septation</keyword>
<dbReference type="AlphaFoldDB" id="A0A382QNB1"/>
<feature type="domain" description="EngB-type G" evidence="10">
    <location>
        <begin position="61"/>
        <end position="167"/>
    </location>
</feature>
<dbReference type="InterPro" id="IPR019987">
    <property type="entry name" value="GTP-bd_ribosome_bio_YsxC"/>
</dbReference>
<dbReference type="SUPFAM" id="SSF52540">
    <property type="entry name" value="P-loop containing nucleoside triphosphate hydrolases"/>
    <property type="match status" value="1"/>
</dbReference>
<dbReference type="GO" id="GO:0005525">
    <property type="term" value="F:GTP binding"/>
    <property type="evidence" value="ECO:0007669"/>
    <property type="project" value="UniProtKB-KW"/>
</dbReference>
<keyword evidence="9" id="KW-0131">Cell cycle</keyword>
<evidence type="ECO:0000256" key="8">
    <source>
        <dbReference type="ARBA" id="ARBA00023210"/>
    </source>
</evidence>
<dbReference type="PANTHER" id="PTHR11649">
    <property type="entry name" value="MSS1/TRME-RELATED GTP-BINDING PROTEIN"/>
    <property type="match status" value="1"/>
</dbReference>
<keyword evidence="4" id="KW-0479">Metal-binding</keyword>
<dbReference type="GO" id="GO:0005829">
    <property type="term" value="C:cytosol"/>
    <property type="evidence" value="ECO:0007669"/>
    <property type="project" value="TreeGrafter"/>
</dbReference>
<accession>A0A382QNB1</accession>
<name>A0A382QNB1_9ZZZZ</name>
<keyword evidence="3" id="KW-0132">Cell division</keyword>
<gene>
    <name evidence="11" type="ORF">METZ01_LOCUS339086</name>
</gene>
<feature type="non-terminal residue" evidence="11">
    <location>
        <position position="167"/>
    </location>
</feature>
<evidence type="ECO:0000256" key="4">
    <source>
        <dbReference type="ARBA" id="ARBA00022723"/>
    </source>
</evidence>
<evidence type="ECO:0000256" key="2">
    <source>
        <dbReference type="ARBA" id="ARBA00009638"/>
    </source>
</evidence>
<organism evidence="11">
    <name type="scientific">marine metagenome</name>
    <dbReference type="NCBI Taxonomy" id="408172"/>
    <lineage>
        <taxon>unclassified sequences</taxon>
        <taxon>metagenomes</taxon>
        <taxon>ecological metagenomes</taxon>
    </lineage>
</organism>
<dbReference type="GO" id="GO:0000917">
    <property type="term" value="P:division septum assembly"/>
    <property type="evidence" value="ECO:0007669"/>
    <property type="project" value="UniProtKB-KW"/>
</dbReference>
<keyword evidence="7" id="KW-0342">GTP-binding</keyword>
<dbReference type="Pfam" id="PF01926">
    <property type="entry name" value="MMR_HSR1"/>
    <property type="match status" value="1"/>
</dbReference>
<dbReference type="EMBL" id="UINC01115307">
    <property type="protein sequence ID" value="SVC86232.1"/>
    <property type="molecule type" value="Genomic_DNA"/>
</dbReference>